<dbReference type="InterPro" id="IPR027417">
    <property type="entry name" value="P-loop_NTPase"/>
</dbReference>
<dbReference type="OrthoDB" id="6500128at2759"/>
<dbReference type="PROSITE" id="PS00211">
    <property type="entry name" value="ABC_TRANSPORTER_1"/>
    <property type="match status" value="2"/>
</dbReference>
<evidence type="ECO:0000256" key="5">
    <source>
        <dbReference type="ARBA" id="ARBA00022737"/>
    </source>
</evidence>
<feature type="transmembrane region" description="Helical" evidence="11">
    <location>
        <begin position="810"/>
        <end position="833"/>
    </location>
</feature>
<evidence type="ECO:0000256" key="1">
    <source>
        <dbReference type="ARBA" id="ARBA00004141"/>
    </source>
</evidence>
<keyword evidence="4 11" id="KW-0812">Transmembrane</keyword>
<feature type="transmembrane region" description="Helical" evidence="11">
    <location>
        <begin position="180"/>
        <end position="200"/>
    </location>
</feature>
<feature type="transmembrane region" description="Helical" evidence="11">
    <location>
        <begin position="53"/>
        <end position="73"/>
    </location>
</feature>
<dbReference type="SUPFAM" id="SSF52540">
    <property type="entry name" value="P-loop containing nucleoside triphosphate hydrolases"/>
    <property type="match status" value="2"/>
</dbReference>
<evidence type="ECO:0000256" key="11">
    <source>
        <dbReference type="SAM" id="Phobius"/>
    </source>
</evidence>
<dbReference type="InterPro" id="IPR011527">
    <property type="entry name" value="ABC1_TM_dom"/>
</dbReference>
<dbReference type="PANTHER" id="PTHR43394:SF1">
    <property type="entry name" value="ATP-BINDING CASSETTE SUB-FAMILY B MEMBER 10, MITOCHONDRIAL"/>
    <property type="match status" value="1"/>
</dbReference>
<dbReference type="CDD" id="cd18578">
    <property type="entry name" value="ABC_6TM_Pgp_ABCB1_D2_like"/>
    <property type="match status" value="1"/>
</dbReference>
<feature type="transmembrane region" description="Helical" evidence="11">
    <location>
        <begin position="922"/>
        <end position="943"/>
    </location>
</feature>
<evidence type="ECO:0000256" key="2">
    <source>
        <dbReference type="ARBA" id="ARBA00007577"/>
    </source>
</evidence>
<evidence type="ECO:0000256" key="10">
    <source>
        <dbReference type="ARBA" id="ARBA00023180"/>
    </source>
</evidence>
<feature type="transmembrane region" description="Helical" evidence="11">
    <location>
        <begin position="284"/>
        <end position="302"/>
    </location>
</feature>
<protein>
    <submittedName>
        <fullName evidence="14">P-loop containing nucleoside triphosphate hydrolase protein</fullName>
    </submittedName>
</protein>
<comment type="subcellular location">
    <subcellularLocation>
        <location evidence="1">Membrane</location>
        <topology evidence="1">Multi-pass membrane protein</topology>
    </subcellularLocation>
</comment>
<dbReference type="Pfam" id="PF00005">
    <property type="entry name" value="ABC_tran"/>
    <property type="match status" value="2"/>
</dbReference>
<organism evidence="14 15">
    <name type="scientific">Ampelomyces quisqualis</name>
    <name type="common">Powdery mildew agent</name>
    <dbReference type="NCBI Taxonomy" id="50730"/>
    <lineage>
        <taxon>Eukaryota</taxon>
        <taxon>Fungi</taxon>
        <taxon>Dikarya</taxon>
        <taxon>Ascomycota</taxon>
        <taxon>Pezizomycotina</taxon>
        <taxon>Dothideomycetes</taxon>
        <taxon>Pleosporomycetidae</taxon>
        <taxon>Pleosporales</taxon>
        <taxon>Pleosporineae</taxon>
        <taxon>Phaeosphaeriaceae</taxon>
        <taxon>Ampelomyces</taxon>
    </lineage>
</organism>
<feature type="transmembrane region" description="Helical" evidence="11">
    <location>
        <begin position="736"/>
        <end position="763"/>
    </location>
</feature>
<keyword evidence="9 11" id="KW-0472">Membrane</keyword>
<feature type="transmembrane region" description="Helical" evidence="11">
    <location>
        <begin position="206"/>
        <end position="226"/>
    </location>
</feature>
<keyword evidence="5" id="KW-0677">Repeat</keyword>
<dbReference type="EMBL" id="ML979139">
    <property type="protein sequence ID" value="KAF1912990.1"/>
    <property type="molecule type" value="Genomic_DNA"/>
</dbReference>
<dbReference type="GO" id="GO:0015421">
    <property type="term" value="F:ABC-type oligopeptide transporter activity"/>
    <property type="evidence" value="ECO:0007669"/>
    <property type="project" value="TreeGrafter"/>
</dbReference>
<feature type="domain" description="ABC transmembrane type-1" evidence="13">
    <location>
        <begin position="57"/>
        <end position="348"/>
    </location>
</feature>
<evidence type="ECO:0000256" key="8">
    <source>
        <dbReference type="ARBA" id="ARBA00022989"/>
    </source>
</evidence>
<evidence type="ECO:0000259" key="13">
    <source>
        <dbReference type="PROSITE" id="PS50929"/>
    </source>
</evidence>
<comment type="similarity">
    <text evidence="2">Belongs to the ABC transporter superfamily. ABCB family. Multidrug resistance exporter (TC 3.A.1.201) subfamily.</text>
</comment>
<evidence type="ECO:0000256" key="7">
    <source>
        <dbReference type="ARBA" id="ARBA00022840"/>
    </source>
</evidence>
<evidence type="ECO:0000256" key="9">
    <source>
        <dbReference type="ARBA" id="ARBA00023136"/>
    </source>
</evidence>
<dbReference type="Gene3D" id="3.40.50.300">
    <property type="entry name" value="P-loop containing nucleotide triphosphate hydrolases"/>
    <property type="match status" value="2"/>
</dbReference>
<keyword evidence="3" id="KW-0813">Transport</keyword>
<proteinExistence type="inferred from homology"/>
<dbReference type="PROSITE" id="PS50929">
    <property type="entry name" value="ABC_TM1F"/>
    <property type="match status" value="2"/>
</dbReference>
<accession>A0A6A5QDV8</accession>
<dbReference type="InterPro" id="IPR003593">
    <property type="entry name" value="AAA+_ATPase"/>
</dbReference>
<dbReference type="SMART" id="SM00382">
    <property type="entry name" value="AAA"/>
    <property type="match status" value="2"/>
</dbReference>
<dbReference type="FunFam" id="1.20.1560.10:FF:000057">
    <property type="entry name" value="ABC multidrug transporter SitT"/>
    <property type="match status" value="1"/>
</dbReference>
<dbReference type="PANTHER" id="PTHR43394">
    <property type="entry name" value="ATP-DEPENDENT PERMEASE MDL1, MITOCHONDRIAL"/>
    <property type="match status" value="1"/>
</dbReference>
<dbReference type="Gene3D" id="1.20.1560.10">
    <property type="entry name" value="ABC transporter type 1, transmembrane domain"/>
    <property type="match status" value="1"/>
</dbReference>
<dbReference type="InterPro" id="IPR003439">
    <property type="entry name" value="ABC_transporter-like_ATP-bd"/>
</dbReference>
<dbReference type="SUPFAM" id="SSF90123">
    <property type="entry name" value="ABC transporter transmembrane region"/>
    <property type="match status" value="2"/>
</dbReference>
<keyword evidence="8 11" id="KW-1133">Transmembrane helix</keyword>
<evidence type="ECO:0000313" key="15">
    <source>
        <dbReference type="Proteomes" id="UP000800096"/>
    </source>
</evidence>
<name>A0A6A5QDV8_AMPQU</name>
<evidence type="ECO:0000256" key="3">
    <source>
        <dbReference type="ARBA" id="ARBA00022448"/>
    </source>
</evidence>
<dbReference type="GO" id="GO:0005743">
    <property type="term" value="C:mitochondrial inner membrane"/>
    <property type="evidence" value="ECO:0007669"/>
    <property type="project" value="TreeGrafter"/>
</dbReference>
<dbReference type="CDD" id="cd18577">
    <property type="entry name" value="ABC_6TM_Pgp_ABCB1_D1_like"/>
    <property type="match status" value="1"/>
</dbReference>
<dbReference type="Proteomes" id="UP000800096">
    <property type="component" value="Unassembled WGS sequence"/>
</dbReference>
<reference evidence="14" key="1">
    <citation type="journal article" date="2020" name="Stud. Mycol.">
        <title>101 Dothideomycetes genomes: a test case for predicting lifestyles and emergence of pathogens.</title>
        <authorList>
            <person name="Haridas S."/>
            <person name="Albert R."/>
            <person name="Binder M."/>
            <person name="Bloem J."/>
            <person name="Labutti K."/>
            <person name="Salamov A."/>
            <person name="Andreopoulos B."/>
            <person name="Baker S."/>
            <person name="Barry K."/>
            <person name="Bills G."/>
            <person name="Bluhm B."/>
            <person name="Cannon C."/>
            <person name="Castanera R."/>
            <person name="Culley D."/>
            <person name="Daum C."/>
            <person name="Ezra D."/>
            <person name="Gonzalez J."/>
            <person name="Henrissat B."/>
            <person name="Kuo A."/>
            <person name="Liang C."/>
            <person name="Lipzen A."/>
            <person name="Lutzoni F."/>
            <person name="Magnuson J."/>
            <person name="Mondo S."/>
            <person name="Nolan M."/>
            <person name="Ohm R."/>
            <person name="Pangilinan J."/>
            <person name="Park H.-J."/>
            <person name="Ramirez L."/>
            <person name="Alfaro M."/>
            <person name="Sun H."/>
            <person name="Tritt A."/>
            <person name="Yoshinaga Y."/>
            <person name="Zwiers L.-H."/>
            <person name="Turgeon B."/>
            <person name="Goodwin S."/>
            <person name="Spatafora J."/>
            <person name="Crous P."/>
            <person name="Grigoriev I."/>
        </authorList>
    </citation>
    <scope>NUCLEOTIDE SEQUENCE</scope>
    <source>
        <strain evidence="14">HMLAC05119</strain>
    </source>
</reference>
<evidence type="ECO:0000313" key="14">
    <source>
        <dbReference type="EMBL" id="KAF1912990.1"/>
    </source>
</evidence>
<feature type="domain" description="ABC transporter" evidence="12">
    <location>
        <begin position="1039"/>
        <end position="1275"/>
    </location>
</feature>
<dbReference type="FunFam" id="3.40.50.300:FF:000240">
    <property type="entry name" value="ABC transporter B family member 20"/>
    <property type="match status" value="1"/>
</dbReference>
<dbReference type="InterPro" id="IPR036640">
    <property type="entry name" value="ABC1_TM_sf"/>
</dbReference>
<dbReference type="InterPro" id="IPR039421">
    <property type="entry name" value="Type_1_exporter"/>
</dbReference>
<feature type="transmembrane region" description="Helical" evidence="11">
    <location>
        <begin position="107"/>
        <end position="131"/>
    </location>
</feature>
<gene>
    <name evidence="14" type="ORF">BDU57DRAFT_521626</name>
</gene>
<keyword evidence="6" id="KW-0547">Nucleotide-binding</keyword>
<evidence type="ECO:0000256" key="6">
    <source>
        <dbReference type="ARBA" id="ARBA00022741"/>
    </source>
</evidence>
<dbReference type="Pfam" id="PF00664">
    <property type="entry name" value="ABC_membrane"/>
    <property type="match status" value="2"/>
</dbReference>
<feature type="transmembrane region" description="Helical" evidence="11">
    <location>
        <begin position="839"/>
        <end position="857"/>
    </location>
</feature>
<feature type="domain" description="ABC transporter" evidence="12">
    <location>
        <begin position="383"/>
        <end position="628"/>
    </location>
</feature>
<feature type="domain" description="ABC transmembrane type-1" evidence="13">
    <location>
        <begin position="696"/>
        <end position="983"/>
    </location>
</feature>
<keyword evidence="10" id="KW-0325">Glycoprotein</keyword>
<keyword evidence="7" id="KW-0067">ATP-binding</keyword>
<feature type="transmembrane region" description="Helical" evidence="11">
    <location>
        <begin position="322"/>
        <end position="340"/>
    </location>
</feature>
<evidence type="ECO:0000256" key="4">
    <source>
        <dbReference type="ARBA" id="ARBA00022692"/>
    </source>
</evidence>
<evidence type="ECO:0000259" key="12">
    <source>
        <dbReference type="PROSITE" id="PS50893"/>
    </source>
</evidence>
<feature type="transmembrane region" description="Helical" evidence="11">
    <location>
        <begin position="955"/>
        <end position="975"/>
    </location>
</feature>
<keyword evidence="15" id="KW-1185">Reference proteome</keyword>
<dbReference type="GO" id="GO:0090374">
    <property type="term" value="P:oligopeptide export from mitochondrion"/>
    <property type="evidence" value="ECO:0007669"/>
    <property type="project" value="TreeGrafter"/>
</dbReference>
<dbReference type="InterPro" id="IPR017871">
    <property type="entry name" value="ABC_transporter-like_CS"/>
</dbReference>
<keyword evidence="14" id="KW-0378">Hydrolase</keyword>
<dbReference type="GO" id="GO:0016887">
    <property type="term" value="F:ATP hydrolysis activity"/>
    <property type="evidence" value="ECO:0007669"/>
    <property type="project" value="InterPro"/>
</dbReference>
<feature type="transmembrane region" description="Helical" evidence="11">
    <location>
        <begin position="695"/>
        <end position="716"/>
    </location>
</feature>
<sequence length="1284" mass="140075">MALAEKDTLPSPLRRKSIDAATDTRDSHAKSKEAKGGLSHYFRVFRYADNKSWALNIVAFIAAIAAGTVLPLMDLVFGKFVSTIVGFGNGSLSPAQYRSEVNRYTLFFIYLFIAKFAMTYIHSICISIAAIKTTKALRIDFIRHVLQQNIAYFDTDSVASVTTQATTNGNHVNNGISEKLTLVISALSTFVSAFIVAFAVQWKLTLITLGIVPAIVIAVGICIGFVTKYEGKQLEIYSRAGLLAEEVFSTVRTVHAFWLHPLLSRRFDKVIDEALVVGMKNSPVFAVLFSTEFFCVYSGYGLAFWQGIRLYFNGTIQEAGDVFTVIFAVIVAATAMTTIAPHSIAITKASSAAEELFRTIDRKSEIDPLSDEGLVPATCTGVVEIKDVTFAYPSRPDTIVLRELNLTAPARQTTALVGSSGSGKSTIIGLLERWYDTPTGTILLDGVDIRTLNLTWLRTKVRLVQQEPVLLSGTVYENVASGLFGTEKSNLPEAEQRVLIEKACKDAYADEFISRLPKGFDTVLGERAMNLSGGQKQRLAIARSIVSEPTVLLLDEATSALDPKAEKIVQQALDRVSKDRTKIVIAHKLSTIRGAENIAVMANGAVVEQGTHDKLLALDRAYARLVNAQDLGNADGDKEAEKDTGAERVAFVRTQTQASGIDQMNSGSRDKGPQRNLVGCIFTVLKEQSHLWKCFILLGIATIAGGASYPAQAILFSRIVQAFQLSPADGVKQGDFYALMFFVVAIGNLLVFALVGWVSNIVAQHVGKRYRCEMFGLILKQDMAFFDDAENASGSLASNLSSYPTNMAELLGFNIMLICINVVNILSSSVLAIVVGWKLGLAVVFGAMVPIVFSGYLRIRIEFKLEEDTGKRFSSSAALASEAVSAIRTVSSLALERHIIEKYQDCLQGVALKSTKALVWTMFWYSLTQSVTFLGMALGFWYGGRLISYGEYSTTQFFIVFIGVIFSGEAAAQFFSYTTSLTKSATAANYIFWLRRMKPAIQEDTSKPPFDDGDEKRPARIEVQDVAFAYASRPHAKVLEGIDVDVSFAVCGAFYSCSDSQQVQPGLFIAFVGASGCGKSTMISLLERFYDPVSGRISLDGIGLPELCPRKYRKDVALVQQEPVLYQGSVRDNIAMGMESEVTDAQVETAAKASNISDFVHSLPEGFATMCGSRGTQLSGGQRQRITIARALIREPRLLLLDEATSALDTESERIVQAALEKAHSGRTTVAVAHRLSTIKGADLIIVFARGKIVESGTHQELLSKRGVYYEMCLGQSLDRSISA</sequence>
<dbReference type="PROSITE" id="PS50893">
    <property type="entry name" value="ABC_TRANSPORTER_2"/>
    <property type="match status" value="2"/>
</dbReference>
<dbReference type="GO" id="GO:0005524">
    <property type="term" value="F:ATP binding"/>
    <property type="evidence" value="ECO:0007669"/>
    <property type="project" value="UniProtKB-KW"/>
</dbReference>
<dbReference type="CDD" id="cd03249">
    <property type="entry name" value="ABC_MTABC3_MDL1_MDL2"/>
    <property type="match status" value="2"/>
</dbReference>
<dbReference type="FunFam" id="3.40.50.300:FF:000967">
    <property type="entry name" value="ABC multidrug transporter mdr4"/>
    <property type="match status" value="1"/>
</dbReference>